<gene>
    <name evidence="1" type="ORF">MAMC_00165</name>
</gene>
<organism evidence="1 2">
    <name type="scientific">Methylacidimicrobium cyclopophantes</name>
    <dbReference type="NCBI Taxonomy" id="1041766"/>
    <lineage>
        <taxon>Bacteria</taxon>
        <taxon>Pseudomonadati</taxon>
        <taxon>Verrucomicrobiota</taxon>
        <taxon>Methylacidimicrobium</taxon>
    </lineage>
</organism>
<protein>
    <submittedName>
        <fullName evidence="1">Uncharacterized protein</fullName>
    </submittedName>
</protein>
<proteinExistence type="predicted"/>
<dbReference type="Proteomes" id="UP000381693">
    <property type="component" value="Unassembled WGS sequence"/>
</dbReference>
<reference evidence="1" key="1">
    <citation type="submission" date="2019-09" db="EMBL/GenBank/DDBJ databases">
        <authorList>
            <person name="Cremers G."/>
        </authorList>
    </citation>
    <scope>NUCLEOTIDE SEQUENCE [LARGE SCALE GENOMIC DNA]</scope>
    <source>
        <strain evidence="1">3B</strain>
    </source>
</reference>
<name>A0A5E6M5N3_9BACT</name>
<keyword evidence="2" id="KW-1185">Reference proteome</keyword>
<dbReference type="AlphaFoldDB" id="A0A5E6M5N3"/>
<evidence type="ECO:0000313" key="2">
    <source>
        <dbReference type="Proteomes" id="UP000381693"/>
    </source>
</evidence>
<dbReference type="EMBL" id="CABFUZ020000025">
    <property type="protein sequence ID" value="VVM04649.1"/>
    <property type="molecule type" value="Genomic_DNA"/>
</dbReference>
<evidence type="ECO:0000313" key="1">
    <source>
        <dbReference type="EMBL" id="VVM04649.1"/>
    </source>
</evidence>
<comment type="caution">
    <text evidence="1">The sequence shown here is derived from an EMBL/GenBank/DDBJ whole genome shotgun (WGS) entry which is preliminary data.</text>
</comment>
<accession>A0A5E6M5N3</accession>
<dbReference type="RefSeq" id="WP_142524314.1">
    <property type="nucleotide sequence ID" value="NZ_CABFUZ020000025.1"/>
</dbReference>
<sequence>MHRRFSSRVGALAPIVLCFFLLLFAPPTWASSGQHFAFGEGSSGAFRKVRLLGTFPAGAEPVGIVVGRADSLKGAAERLCKEAAKLGADGVVLIQTGYLFEKGDEVGFGGIAIRSGGLESLPR</sequence>